<gene>
    <name evidence="14" type="ORF">JF922_02035</name>
</gene>
<dbReference type="Pfam" id="PF03007">
    <property type="entry name" value="WS_DGAT_cat"/>
    <property type="match status" value="1"/>
</dbReference>
<dbReference type="PANTHER" id="PTHR31650:SF1">
    <property type="entry name" value="WAX ESTER SYNTHASE_DIACYLGLYCEROL ACYLTRANSFERASE 4-RELATED"/>
    <property type="match status" value="1"/>
</dbReference>
<evidence type="ECO:0000256" key="8">
    <source>
        <dbReference type="ARBA" id="ARBA00023098"/>
    </source>
</evidence>
<evidence type="ECO:0000313" key="14">
    <source>
        <dbReference type="EMBL" id="MBJ7596854.1"/>
    </source>
</evidence>
<dbReference type="EC" id="2.3.1.20" evidence="4"/>
<feature type="region of interest" description="Disordered" evidence="11">
    <location>
        <begin position="154"/>
        <end position="173"/>
    </location>
</feature>
<evidence type="ECO:0000256" key="2">
    <source>
        <dbReference type="ARBA" id="ARBA00005189"/>
    </source>
</evidence>
<proteinExistence type="inferred from homology"/>
<evidence type="ECO:0000256" key="9">
    <source>
        <dbReference type="ARBA" id="ARBA00023315"/>
    </source>
</evidence>
<dbReference type="Gene3D" id="3.30.559.10">
    <property type="entry name" value="Chloramphenicol acetyltransferase-like domain"/>
    <property type="match status" value="1"/>
</dbReference>
<reference evidence="14" key="1">
    <citation type="submission" date="2020-10" db="EMBL/GenBank/DDBJ databases">
        <title>Ca. Dormibacterota MAGs.</title>
        <authorList>
            <person name="Montgomery K."/>
        </authorList>
    </citation>
    <scope>NUCLEOTIDE SEQUENCE [LARGE SCALE GENOMIC DNA]</scope>
    <source>
        <strain evidence="14">SC8812_S17_10</strain>
    </source>
</reference>
<comment type="pathway">
    <text evidence="1">Glycerolipid metabolism; triacylglycerol biosynthesis.</text>
</comment>
<keyword evidence="15" id="KW-1185">Reference proteome</keyword>
<dbReference type="InterPro" id="IPR004255">
    <property type="entry name" value="O-acyltransferase_WSD1_N"/>
</dbReference>
<evidence type="ECO:0000259" key="13">
    <source>
        <dbReference type="Pfam" id="PF06974"/>
    </source>
</evidence>
<dbReference type="SUPFAM" id="SSF52777">
    <property type="entry name" value="CoA-dependent acyltransferases"/>
    <property type="match status" value="1"/>
</dbReference>
<accession>A0A934N7T2</accession>
<dbReference type="AlphaFoldDB" id="A0A934N7T2"/>
<dbReference type="NCBIfam" id="TIGR02946">
    <property type="entry name" value="acyl_WS_DGAT"/>
    <property type="match status" value="1"/>
</dbReference>
<evidence type="ECO:0000256" key="6">
    <source>
        <dbReference type="ARBA" id="ARBA00022679"/>
    </source>
</evidence>
<sequence length="463" mass="49670">MARTPLSSVDSAWLRMEDPTNLMMVTGVLSFEERLDPRGLHKVLEERLLSFPRFRQRVQEPPFGIGPPMWTTDDRFRLDAHVHRVALPQPGDKEGLEALVSDLMSTPLDFSKPLWQVHLVDYGGGSVVVARIHHCIADGIALIQVLLSLTDTSAEPQQPPAARPPEEAGESSWPALPRAVGRLAEAGLGLLRDPSRALDAATLGAAAAGTLAQIAMLPPDPSTPLKGALGVSKRAAWSEPISVAEVKAAGVRDGATINDVLVAAATGALRRYLIARGQDVRGLEIRVAVPVNMRGTDRGAELGNQFGLVFLPLPIDVADGRGRVLEVKRRMDDLKASLQPAVAMGMLSLIGYVPSRVQPLAVEFFGSKASAVLTNVPGPREQLYLAGRPLARAMFWVPQSGRLGLGISILSYNGQVLIGVASDAGLVPDPERIVSEFEADLAELIRPRRSGGRRRRPAKPAAD</sequence>
<dbReference type="EMBL" id="JAEKNR010000025">
    <property type="protein sequence ID" value="MBJ7596854.1"/>
    <property type="molecule type" value="Genomic_DNA"/>
</dbReference>
<comment type="similarity">
    <text evidence="3">Belongs to the long-chain O-acyltransferase family.</text>
</comment>
<comment type="catalytic activity">
    <reaction evidence="10">
        <text>an acyl-CoA + a 1,2-diacyl-sn-glycerol = a triacyl-sn-glycerol + CoA</text>
        <dbReference type="Rhea" id="RHEA:10868"/>
        <dbReference type="ChEBI" id="CHEBI:17815"/>
        <dbReference type="ChEBI" id="CHEBI:57287"/>
        <dbReference type="ChEBI" id="CHEBI:58342"/>
        <dbReference type="ChEBI" id="CHEBI:64615"/>
        <dbReference type="EC" id="2.3.1.20"/>
    </reaction>
</comment>
<dbReference type="InterPro" id="IPR023213">
    <property type="entry name" value="CAT-like_dom_sf"/>
</dbReference>
<protein>
    <recommendedName>
        <fullName evidence="4">diacylglycerol O-acyltransferase</fullName>
        <ecNumber evidence="4">2.3.1.20</ecNumber>
    </recommendedName>
</protein>
<comment type="caution">
    <text evidence="14">The sequence shown here is derived from an EMBL/GenBank/DDBJ whole genome shotgun (WGS) entry which is preliminary data.</text>
</comment>
<dbReference type="GO" id="GO:0004144">
    <property type="term" value="F:diacylglycerol O-acyltransferase activity"/>
    <property type="evidence" value="ECO:0007669"/>
    <property type="project" value="UniProtKB-EC"/>
</dbReference>
<dbReference type="GO" id="GO:0019432">
    <property type="term" value="P:triglyceride biosynthetic process"/>
    <property type="evidence" value="ECO:0007669"/>
    <property type="project" value="TreeGrafter"/>
</dbReference>
<organism evidence="14 15">
    <name type="scientific">Candidatus Nephthysia bennettiae</name>
    <dbReference type="NCBI Taxonomy" id="3127016"/>
    <lineage>
        <taxon>Bacteria</taxon>
        <taxon>Bacillati</taxon>
        <taxon>Candidatus Dormiibacterota</taxon>
        <taxon>Candidatus Dormibacteria</taxon>
        <taxon>Candidatus Dormibacterales</taxon>
        <taxon>Candidatus Dormibacteraceae</taxon>
        <taxon>Candidatus Nephthysia</taxon>
    </lineage>
</organism>
<keyword evidence="6" id="KW-0808">Transferase</keyword>
<dbReference type="InterPro" id="IPR014292">
    <property type="entry name" value="Acyl_transf_WS/DGAT"/>
</dbReference>
<evidence type="ECO:0000256" key="11">
    <source>
        <dbReference type="SAM" id="MobiDB-lite"/>
    </source>
</evidence>
<feature type="domain" description="O-acyltransferase WSD1 C-terminal" evidence="13">
    <location>
        <begin position="303"/>
        <end position="444"/>
    </location>
</feature>
<keyword evidence="7" id="KW-0319">Glycerol metabolism</keyword>
<evidence type="ECO:0000256" key="7">
    <source>
        <dbReference type="ARBA" id="ARBA00022798"/>
    </source>
</evidence>
<dbReference type="Pfam" id="PF06974">
    <property type="entry name" value="WS_DGAT_C"/>
    <property type="match status" value="1"/>
</dbReference>
<dbReference type="InterPro" id="IPR009721">
    <property type="entry name" value="O-acyltransferase_WSD1_C"/>
</dbReference>
<evidence type="ECO:0000256" key="10">
    <source>
        <dbReference type="ARBA" id="ARBA00048109"/>
    </source>
</evidence>
<dbReference type="GO" id="GO:0005886">
    <property type="term" value="C:plasma membrane"/>
    <property type="evidence" value="ECO:0007669"/>
    <property type="project" value="TreeGrafter"/>
</dbReference>
<evidence type="ECO:0000256" key="5">
    <source>
        <dbReference type="ARBA" id="ARBA00022516"/>
    </source>
</evidence>
<dbReference type="Proteomes" id="UP000612893">
    <property type="component" value="Unassembled WGS sequence"/>
</dbReference>
<keyword evidence="9" id="KW-0012">Acyltransferase</keyword>
<keyword evidence="8" id="KW-0443">Lipid metabolism</keyword>
<evidence type="ECO:0000256" key="3">
    <source>
        <dbReference type="ARBA" id="ARBA00009587"/>
    </source>
</evidence>
<comment type="pathway">
    <text evidence="2">Lipid metabolism.</text>
</comment>
<dbReference type="PANTHER" id="PTHR31650">
    <property type="entry name" value="O-ACYLTRANSFERASE (WSD1-LIKE) FAMILY PROTEIN"/>
    <property type="match status" value="1"/>
</dbReference>
<evidence type="ECO:0000259" key="12">
    <source>
        <dbReference type="Pfam" id="PF03007"/>
    </source>
</evidence>
<dbReference type="InterPro" id="IPR045034">
    <property type="entry name" value="O-acyltransferase_WSD1-like"/>
</dbReference>
<keyword evidence="5" id="KW-0444">Lipid biosynthesis</keyword>
<evidence type="ECO:0000313" key="15">
    <source>
        <dbReference type="Proteomes" id="UP000612893"/>
    </source>
</evidence>
<evidence type="ECO:0000256" key="1">
    <source>
        <dbReference type="ARBA" id="ARBA00004771"/>
    </source>
</evidence>
<feature type="domain" description="O-acyltransferase WSD1-like N-terminal" evidence="12">
    <location>
        <begin position="6"/>
        <end position="260"/>
    </location>
</feature>
<name>A0A934N7T2_9BACT</name>
<dbReference type="GO" id="GO:0006071">
    <property type="term" value="P:glycerol metabolic process"/>
    <property type="evidence" value="ECO:0007669"/>
    <property type="project" value="UniProtKB-KW"/>
</dbReference>
<evidence type="ECO:0000256" key="4">
    <source>
        <dbReference type="ARBA" id="ARBA00013244"/>
    </source>
</evidence>